<dbReference type="EMBL" id="JASDDK010000004">
    <property type="protein sequence ID" value="MDN3493515.1"/>
    <property type="molecule type" value="Genomic_DNA"/>
</dbReference>
<dbReference type="SUPFAM" id="SSF53335">
    <property type="entry name" value="S-adenosyl-L-methionine-dependent methyltransferases"/>
    <property type="match status" value="1"/>
</dbReference>
<protein>
    <recommendedName>
        <fullName evidence="2">site-specific DNA-methyltransferase (adenine-specific)</fullName>
        <ecNumber evidence="2">2.1.1.72</ecNumber>
    </recommendedName>
</protein>
<dbReference type="PROSITE" id="PS00092">
    <property type="entry name" value="N6_MTASE"/>
    <property type="match status" value="1"/>
</dbReference>
<evidence type="ECO:0000256" key="1">
    <source>
        <dbReference type="ARBA" id="ARBA00006594"/>
    </source>
</evidence>
<evidence type="ECO:0000259" key="9">
    <source>
        <dbReference type="PROSITE" id="PS50109"/>
    </source>
</evidence>
<keyword evidence="4" id="KW-0808">Transferase</keyword>
<evidence type="ECO:0000256" key="3">
    <source>
        <dbReference type="ARBA" id="ARBA00022603"/>
    </source>
</evidence>
<evidence type="ECO:0000256" key="2">
    <source>
        <dbReference type="ARBA" id="ARBA00011900"/>
    </source>
</evidence>
<organism evidence="10 11">
    <name type="scientific">Winogradskyella bathintestinalis</name>
    <dbReference type="NCBI Taxonomy" id="3035208"/>
    <lineage>
        <taxon>Bacteria</taxon>
        <taxon>Pseudomonadati</taxon>
        <taxon>Bacteroidota</taxon>
        <taxon>Flavobacteriia</taxon>
        <taxon>Flavobacteriales</taxon>
        <taxon>Flavobacteriaceae</taxon>
        <taxon>Winogradskyella</taxon>
    </lineage>
</organism>
<dbReference type="Pfam" id="PF02518">
    <property type="entry name" value="HATPase_c"/>
    <property type="match status" value="1"/>
</dbReference>
<feature type="domain" description="Histidine kinase" evidence="9">
    <location>
        <begin position="579"/>
        <end position="813"/>
    </location>
</feature>
<dbReference type="InterPro" id="IPR051537">
    <property type="entry name" value="DNA_Adenine_Mtase"/>
</dbReference>
<dbReference type="InterPro" id="IPR003356">
    <property type="entry name" value="DNA_methylase_A-5"/>
</dbReference>
<dbReference type="InterPro" id="IPR003594">
    <property type="entry name" value="HATPase_dom"/>
</dbReference>
<dbReference type="PRINTS" id="PR00507">
    <property type="entry name" value="N12N6MTFRASE"/>
</dbReference>
<dbReference type="InterPro" id="IPR005467">
    <property type="entry name" value="His_kinase_dom"/>
</dbReference>
<dbReference type="InterPro" id="IPR044946">
    <property type="entry name" value="Restrct_endonuc_typeI_TRD_sf"/>
</dbReference>
<evidence type="ECO:0000313" key="11">
    <source>
        <dbReference type="Proteomes" id="UP001231197"/>
    </source>
</evidence>
<dbReference type="InterPro" id="IPR036890">
    <property type="entry name" value="HATPase_C_sf"/>
</dbReference>
<dbReference type="GO" id="GO:0032259">
    <property type="term" value="P:methylation"/>
    <property type="evidence" value="ECO:0007669"/>
    <property type="project" value="UniProtKB-KW"/>
</dbReference>
<evidence type="ECO:0000256" key="6">
    <source>
        <dbReference type="ARBA" id="ARBA00022747"/>
    </source>
</evidence>
<dbReference type="SUPFAM" id="SSF116734">
    <property type="entry name" value="DNA methylase specificity domain"/>
    <property type="match status" value="1"/>
</dbReference>
<accession>A0ABT7ZWY3</accession>
<evidence type="ECO:0000256" key="4">
    <source>
        <dbReference type="ARBA" id="ARBA00022679"/>
    </source>
</evidence>
<dbReference type="RefSeq" id="WP_290207176.1">
    <property type="nucleotide sequence ID" value="NZ_JASDDK010000004.1"/>
</dbReference>
<dbReference type="EC" id="2.1.1.72" evidence="2"/>
<evidence type="ECO:0000313" key="10">
    <source>
        <dbReference type="EMBL" id="MDN3493515.1"/>
    </source>
</evidence>
<sequence>MREDNYKEHEDVKMITNQLWKSISILRGVLPVEQHHIYLFLLSAYYDGIIEREIIEREVNYEGLFYVLEDDYRYSELLNIYRPVINSLPEWTLKDIIEGLVIINKDIPEFIFNAVFDNLLFKLASNQGKYSGEFLLPNEVSNLVMELVDIPNRAKVFNPFAGLASFATHLNNAESYYGQEIINSTWALGKLRLLRLEKSNSINIDYRVEDSIKNWPEFNDFDLVISNPPFNYKIDSHIAHQFGRRRMNAETYVINKGLESINFDGKVACVISQGLLFRGGEEQKFREYLVEEGLIETIVSLPGGILKHTGIPVCIMILTRKRNSNRNIKMIDASSFVKNENKSEKRLEVDRLLNHLYKFSRSKAITEVNIDQIRENHYNLNIKRYFVEDFDGIPLFEIVKNIRGQRVGKEMITTGKFVRTSNLKDNDVSYQLELNEIKERELPSHSSKIDFDCILVSTRWKSLKPTLFEFKGEPIYIGIDLLALNIYSNNFEVDPHYLISELRSTKVLKQLAAFQNPGAITSLNRADFFEIKIDVPTIEEQRAKVKGILELSEKFKLLQKERNALAHGNQVATFDEFASLKHSLGTPRQNILSNAKSLIRFFENNNSEAFNEVKDLYNKRYDTNLVDDLIQIKDDVNHISIILEKGENGLVLENYELKPISIQEINKALRSTRKARGNYKPQYEEPPKTEISGKAIKANITLFKVLINNILSNADKYAFNSNNSTNQLVIELKATEDVLEFEIRNNGIPFPNNFNKDKFTAKFSTTSVDNGSGLGGYDINRIAKYFKNPDWELILNNEDIFPVVFRFSFPIIPMINE</sequence>
<dbReference type="SUPFAM" id="SSF55874">
    <property type="entry name" value="ATPase domain of HSP90 chaperone/DNA topoisomerase II/histidine kinase"/>
    <property type="match status" value="1"/>
</dbReference>
<keyword evidence="3 10" id="KW-0489">Methyltransferase</keyword>
<keyword evidence="5" id="KW-0949">S-adenosyl-L-methionine</keyword>
<reference evidence="10 11" key="1">
    <citation type="journal article" date="2023" name="Int. J. Syst. Evol. Microbiol.">
        <title>Winogradskyella bathintestinalis sp. nov., isolated from the intestine of the deep-sea loosejaw dragonfish, Malacosteus niger.</title>
        <authorList>
            <person name="Uniacke-Lowe S."/>
            <person name="Johnson C.N."/>
            <person name="Stanton C."/>
            <person name="Hill C."/>
            <person name="Ross P."/>
        </authorList>
    </citation>
    <scope>NUCLEOTIDE SEQUENCE [LARGE SCALE GENOMIC DNA]</scope>
    <source>
        <strain evidence="10 11">APC 3343</strain>
    </source>
</reference>
<dbReference type="Proteomes" id="UP001231197">
    <property type="component" value="Unassembled WGS sequence"/>
</dbReference>
<name>A0ABT7ZWY3_9FLAO</name>
<dbReference type="PANTHER" id="PTHR42933:SF3">
    <property type="entry name" value="TYPE I RESTRICTION ENZYME MJAVIII METHYLASE SUBUNIT"/>
    <property type="match status" value="1"/>
</dbReference>
<evidence type="ECO:0000256" key="7">
    <source>
        <dbReference type="ARBA" id="ARBA00023125"/>
    </source>
</evidence>
<keyword evidence="11" id="KW-1185">Reference proteome</keyword>
<keyword evidence="6" id="KW-0680">Restriction system</keyword>
<dbReference type="PANTHER" id="PTHR42933">
    <property type="entry name" value="SLR6095 PROTEIN"/>
    <property type="match status" value="1"/>
</dbReference>
<dbReference type="GO" id="GO:0008168">
    <property type="term" value="F:methyltransferase activity"/>
    <property type="evidence" value="ECO:0007669"/>
    <property type="project" value="UniProtKB-KW"/>
</dbReference>
<proteinExistence type="inferred from homology"/>
<dbReference type="InterPro" id="IPR002052">
    <property type="entry name" value="DNA_methylase_N6_adenine_CS"/>
</dbReference>
<dbReference type="Gene3D" id="3.40.50.150">
    <property type="entry name" value="Vaccinia Virus protein VP39"/>
    <property type="match status" value="1"/>
</dbReference>
<evidence type="ECO:0000256" key="8">
    <source>
        <dbReference type="ARBA" id="ARBA00047942"/>
    </source>
</evidence>
<comment type="caution">
    <text evidence="10">The sequence shown here is derived from an EMBL/GenBank/DDBJ whole genome shotgun (WGS) entry which is preliminary data.</text>
</comment>
<comment type="similarity">
    <text evidence="1">Belongs to the N(4)/N(6)-methyltransferase family.</text>
</comment>
<dbReference type="Gene3D" id="3.90.220.20">
    <property type="entry name" value="DNA methylase specificity domains"/>
    <property type="match status" value="1"/>
</dbReference>
<dbReference type="PROSITE" id="PS50109">
    <property type="entry name" value="HIS_KIN"/>
    <property type="match status" value="1"/>
</dbReference>
<comment type="catalytic activity">
    <reaction evidence="8">
        <text>a 2'-deoxyadenosine in DNA + S-adenosyl-L-methionine = an N(6)-methyl-2'-deoxyadenosine in DNA + S-adenosyl-L-homocysteine + H(+)</text>
        <dbReference type="Rhea" id="RHEA:15197"/>
        <dbReference type="Rhea" id="RHEA-COMP:12418"/>
        <dbReference type="Rhea" id="RHEA-COMP:12419"/>
        <dbReference type="ChEBI" id="CHEBI:15378"/>
        <dbReference type="ChEBI" id="CHEBI:57856"/>
        <dbReference type="ChEBI" id="CHEBI:59789"/>
        <dbReference type="ChEBI" id="CHEBI:90615"/>
        <dbReference type="ChEBI" id="CHEBI:90616"/>
        <dbReference type="EC" id="2.1.1.72"/>
    </reaction>
</comment>
<keyword evidence="7" id="KW-0238">DNA-binding</keyword>
<dbReference type="InterPro" id="IPR029063">
    <property type="entry name" value="SAM-dependent_MTases_sf"/>
</dbReference>
<dbReference type="Gene3D" id="3.30.565.10">
    <property type="entry name" value="Histidine kinase-like ATPase, C-terminal domain"/>
    <property type="match status" value="1"/>
</dbReference>
<gene>
    <name evidence="10" type="ORF">QMA06_12355</name>
</gene>
<dbReference type="Pfam" id="PF02384">
    <property type="entry name" value="N6_Mtase"/>
    <property type="match status" value="1"/>
</dbReference>
<evidence type="ECO:0000256" key="5">
    <source>
        <dbReference type="ARBA" id="ARBA00022691"/>
    </source>
</evidence>